<proteinExistence type="inferred from homology"/>
<dbReference type="PROSITE" id="PS51362">
    <property type="entry name" value="TGF_BETA_2"/>
    <property type="match status" value="1"/>
</dbReference>
<dbReference type="WBParaSite" id="ACRNAN_scaffold9728.g21264.t1">
    <property type="protein sequence ID" value="ACRNAN_scaffold9728.g21264.t1"/>
    <property type="gene ID" value="ACRNAN_scaffold9728.g21264"/>
</dbReference>
<sequence length="385" mass="45007">MFANRIQILYYLLTVLVLFVKMTLQDISINDEKVKREIIEKCRDYEDEDRQIHCQIQELKRMQIKDVILSHVNLSHIDRGAGRTSHERIVKEIEKNRQLEKERQNCHTHNCNRDSTINSIVIKAAKIAPAHLPIDENRIWFNLTQMSRHDFENASVLFYVGRVKYKFPNRQYKVNFYRYISPTEIAEQSTPLSREHDSQNFQSTDDGNWDHVDITSMIREWQSDENSNYGIMIKLTVRDDAGREIYHENVAKSEKHAFLELNSAKVRAHTKRSLSSTVEPETCRPETLNANTNCCLYPLEISFDEFGWDWVVAPKKIKFYYCAGKCDKNTLKKVDHARLLSLDSLGDMCCSPEKIDSLEIMYQDAQGNLQMRQIPNMIVRSCACS</sequence>
<accession>A0A914EQD6</accession>
<dbReference type="SMART" id="SM00204">
    <property type="entry name" value="TGFB"/>
    <property type="match status" value="1"/>
</dbReference>
<comment type="similarity">
    <text evidence="2 6">Belongs to the TGF-beta family.</text>
</comment>
<evidence type="ECO:0000313" key="9">
    <source>
        <dbReference type="Proteomes" id="UP000887540"/>
    </source>
</evidence>
<evidence type="ECO:0000256" key="2">
    <source>
        <dbReference type="ARBA" id="ARBA00006656"/>
    </source>
</evidence>
<evidence type="ECO:0000256" key="3">
    <source>
        <dbReference type="ARBA" id="ARBA00022525"/>
    </source>
</evidence>
<feature type="domain" description="TGF-beta family profile" evidence="8">
    <location>
        <begin position="269"/>
        <end position="385"/>
    </location>
</feature>
<feature type="chain" id="PRO_5037056442" evidence="7">
    <location>
        <begin position="26"/>
        <end position="385"/>
    </location>
</feature>
<dbReference type="InterPro" id="IPR029034">
    <property type="entry name" value="Cystine-knot_cytokine"/>
</dbReference>
<keyword evidence="3" id="KW-0964">Secreted</keyword>
<evidence type="ECO:0000256" key="4">
    <source>
        <dbReference type="ARBA" id="ARBA00023030"/>
    </source>
</evidence>
<evidence type="ECO:0000256" key="1">
    <source>
        <dbReference type="ARBA" id="ARBA00004613"/>
    </source>
</evidence>
<keyword evidence="5" id="KW-1015">Disulfide bond</keyword>
<dbReference type="GO" id="GO:0005125">
    <property type="term" value="F:cytokine activity"/>
    <property type="evidence" value="ECO:0007669"/>
    <property type="project" value="TreeGrafter"/>
</dbReference>
<dbReference type="Gene3D" id="2.10.90.10">
    <property type="entry name" value="Cystine-knot cytokines"/>
    <property type="match status" value="1"/>
</dbReference>
<dbReference type="InterPro" id="IPR001111">
    <property type="entry name" value="TGF-b_propeptide"/>
</dbReference>
<organism evidence="9 10">
    <name type="scientific">Acrobeloides nanus</name>
    <dbReference type="NCBI Taxonomy" id="290746"/>
    <lineage>
        <taxon>Eukaryota</taxon>
        <taxon>Metazoa</taxon>
        <taxon>Ecdysozoa</taxon>
        <taxon>Nematoda</taxon>
        <taxon>Chromadorea</taxon>
        <taxon>Rhabditida</taxon>
        <taxon>Tylenchina</taxon>
        <taxon>Cephalobomorpha</taxon>
        <taxon>Cephaloboidea</taxon>
        <taxon>Cephalobidae</taxon>
        <taxon>Acrobeloides</taxon>
    </lineage>
</organism>
<dbReference type="AlphaFoldDB" id="A0A914EQD6"/>
<dbReference type="GO" id="GO:0008083">
    <property type="term" value="F:growth factor activity"/>
    <property type="evidence" value="ECO:0007669"/>
    <property type="project" value="UniProtKB-KW"/>
</dbReference>
<keyword evidence="7" id="KW-0732">Signal</keyword>
<name>A0A914EQD6_9BILA</name>
<dbReference type="Pfam" id="PF00019">
    <property type="entry name" value="TGF_beta"/>
    <property type="match status" value="1"/>
</dbReference>
<keyword evidence="4 6" id="KW-0339">Growth factor</keyword>
<evidence type="ECO:0000259" key="8">
    <source>
        <dbReference type="PROSITE" id="PS51362"/>
    </source>
</evidence>
<dbReference type="SUPFAM" id="SSF57501">
    <property type="entry name" value="Cystine-knot cytokines"/>
    <property type="match status" value="1"/>
</dbReference>
<reference evidence="10" key="1">
    <citation type="submission" date="2022-11" db="UniProtKB">
        <authorList>
            <consortium name="WormBaseParasite"/>
        </authorList>
    </citation>
    <scope>IDENTIFICATION</scope>
</reference>
<evidence type="ECO:0000256" key="7">
    <source>
        <dbReference type="SAM" id="SignalP"/>
    </source>
</evidence>
<dbReference type="Gene3D" id="2.60.120.970">
    <property type="match status" value="1"/>
</dbReference>
<comment type="subcellular location">
    <subcellularLocation>
        <location evidence="1">Secreted</location>
    </subcellularLocation>
</comment>
<dbReference type="Pfam" id="PF00688">
    <property type="entry name" value="TGFb_propeptide"/>
    <property type="match status" value="1"/>
</dbReference>
<evidence type="ECO:0000256" key="6">
    <source>
        <dbReference type="RuleBase" id="RU000354"/>
    </source>
</evidence>
<keyword evidence="9" id="KW-1185">Reference proteome</keyword>
<dbReference type="InterPro" id="IPR001839">
    <property type="entry name" value="TGF-b_C"/>
</dbReference>
<protein>
    <submittedName>
        <fullName evidence="10">TGF-beta family profile domain-containing protein</fullName>
    </submittedName>
</protein>
<dbReference type="InterPro" id="IPR015615">
    <property type="entry name" value="TGF-beta-rel"/>
</dbReference>
<evidence type="ECO:0000313" key="10">
    <source>
        <dbReference type="WBParaSite" id="ACRNAN_scaffold9728.g21264.t1"/>
    </source>
</evidence>
<dbReference type="PANTHER" id="PTHR11848">
    <property type="entry name" value="TGF-BETA FAMILY"/>
    <property type="match status" value="1"/>
</dbReference>
<dbReference type="GO" id="GO:0005615">
    <property type="term" value="C:extracellular space"/>
    <property type="evidence" value="ECO:0007669"/>
    <property type="project" value="TreeGrafter"/>
</dbReference>
<dbReference type="Proteomes" id="UP000887540">
    <property type="component" value="Unplaced"/>
</dbReference>
<feature type="signal peptide" evidence="7">
    <location>
        <begin position="1"/>
        <end position="25"/>
    </location>
</feature>
<evidence type="ECO:0000256" key="5">
    <source>
        <dbReference type="ARBA" id="ARBA00023157"/>
    </source>
</evidence>